<keyword evidence="14" id="KW-0378">Hydrolase</keyword>
<evidence type="ECO:0000256" key="3">
    <source>
        <dbReference type="ARBA" id="ARBA00007090"/>
    </source>
</evidence>
<feature type="domain" description="Penicillin-binding protein OB-like" evidence="28">
    <location>
        <begin position="293"/>
        <end position="400"/>
    </location>
</feature>
<evidence type="ECO:0000313" key="29">
    <source>
        <dbReference type="EMBL" id="MEK8089465.1"/>
    </source>
</evidence>
<evidence type="ECO:0000256" key="25">
    <source>
        <dbReference type="ARBA" id="ARBA00049902"/>
    </source>
</evidence>
<accession>A0ABU9D7F5</accession>
<dbReference type="InterPro" id="IPR001264">
    <property type="entry name" value="Glyco_trans_51"/>
</dbReference>
<dbReference type="Pfam" id="PF00905">
    <property type="entry name" value="Transpeptidase"/>
    <property type="match status" value="1"/>
</dbReference>
<evidence type="ECO:0000256" key="9">
    <source>
        <dbReference type="ARBA" id="ARBA00022645"/>
    </source>
</evidence>
<dbReference type="Pfam" id="PF17092">
    <property type="entry name" value="PCB_OB"/>
    <property type="match status" value="1"/>
</dbReference>
<evidence type="ECO:0000256" key="14">
    <source>
        <dbReference type="ARBA" id="ARBA00022801"/>
    </source>
</evidence>
<evidence type="ECO:0000256" key="10">
    <source>
        <dbReference type="ARBA" id="ARBA00022670"/>
    </source>
</evidence>
<evidence type="ECO:0000256" key="5">
    <source>
        <dbReference type="ARBA" id="ARBA00012448"/>
    </source>
</evidence>
<keyword evidence="19" id="KW-0472">Membrane</keyword>
<keyword evidence="13" id="KW-0812">Transmembrane</keyword>
<dbReference type="Gene3D" id="3.40.710.10">
    <property type="entry name" value="DD-peptidase/beta-lactamase superfamily"/>
    <property type="match status" value="2"/>
</dbReference>
<keyword evidence="12" id="KW-0808">Transferase</keyword>
<evidence type="ECO:0000256" key="23">
    <source>
        <dbReference type="ARBA" id="ARBA00034000"/>
    </source>
</evidence>
<sequence length="767" mass="84586">MTYQRLQSELPDIDPVLNYHPRLPLRIYAADGDLLEEIGPERRAPLGIEQIPERVQQAFLAAEDAHFYEHSGVDLRGIARATWANFRAGNVVQGASTITQQVARNFFLTRDQTYERKIKEALLALKIEQHLSKRQILALYLNQIYLGNGAYGVQAAARRYFNKDVSELNLAQTALLAGMPKAPSAFNPLINPKRALQRRDYVLRRMSALGFVTPAEAEAASQQPLDAGRFSPGRNVAPYVTEEVRQWLVNQLGEDAAYNSGIQIYTSIDINDQEKAQDALVRGLESYDRRHGYRGPVARLSSEAVSAVLAGKRPAELPVKSPAGLRWGLVTQVDGQEATVFSEGGEAIRLGLADVDWARRVYKAGLGPSPKSVKQVLRTGDLIWLRQQEKGWQLAQIPRVQGGFIAMEPTGRIRAMAGGYSFELKQFNHVTDAWRQPGSAFKPFIYAAAMDGDALTAAGEHYYFTPASVLNDGPFQMVDGTGQVWRPSNYGGKSYGPTRLRMALTRSQNLVSIRLLQHIGLPYARNYLQRFGFQPRQLPNGLSLALGSGSVTLLQMAQGYAVFATGGFRPKPYFVERVLDAQGRPLALPDCTPCAEPRPTETVIPPAVAFLATSMLQDVIQHGTGSAARKLEHPDLAGKTGTTNDSHDAWFMGYSPRLVAGAWVGHDQPRGLGQHETGAQVALPIWMDYMRYALKDQPVQEYPLPPDVVTRQISPSGGYLVEAGGIPEYFIDRYPPPVMPRPVAPVAPTESLPAADADTEQLFEQLF</sequence>
<protein>
    <recommendedName>
        <fullName evidence="6">Penicillin-binding protein 1A</fullName>
        <ecNumber evidence="24">2.4.99.28</ecNumber>
        <ecNumber evidence="5">3.4.16.4</ecNumber>
    </recommendedName>
</protein>
<comment type="similarity">
    <text evidence="3">In the C-terminal section; belongs to the transpeptidase family.</text>
</comment>
<keyword evidence="22" id="KW-0961">Cell wall biogenesis/degradation</keyword>
<keyword evidence="7" id="KW-1003">Cell membrane</keyword>
<dbReference type="Gene3D" id="1.10.3810.10">
    <property type="entry name" value="Biosynthetic peptidoglycan transglycosylase-like"/>
    <property type="match status" value="1"/>
</dbReference>
<evidence type="ECO:0000259" key="26">
    <source>
        <dbReference type="Pfam" id="PF00905"/>
    </source>
</evidence>
<keyword evidence="17" id="KW-0573">Peptidoglycan synthesis</keyword>
<evidence type="ECO:0000259" key="27">
    <source>
        <dbReference type="Pfam" id="PF00912"/>
    </source>
</evidence>
<comment type="catalytic activity">
    <reaction evidence="25">
        <text>[GlcNAc-(1-&gt;4)-Mur2Ac(oyl-L-Ala-gamma-D-Glu-L-Lys-D-Ala-D-Ala)](n)-di-trans,octa-cis-undecaprenyl diphosphate + beta-D-GlcNAc-(1-&gt;4)-Mur2Ac(oyl-L-Ala-gamma-D-Glu-L-Lys-D-Ala-D-Ala)-di-trans,octa-cis-undecaprenyl diphosphate = [GlcNAc-(1-&gt;4)-Mur2Ac(oyl-L-Ala-gamma-D-Glu-L-Lys-D-Ala-D-Ala)](n+1)-di-trans,octa-cis-undecaprenyl diphosphate + di-trans,octa-cis-undecaprenyl diphosphate + H(+)</text>
        <dbReference type="Rhea" id="RHEA:23708"/>
        <dbReference type="Rhea" id="RHEA-COMP:9602"/>
        <dbReference type="Rhea" id="RHEA-COMP:9603"/>
        <dbReference type="ChEBI" id="CHEBI:15378"/>
        <dbReference type="ChEBI" id="CHEBI:58405"/>
        <dbReference type="ChEBI" id="CHEBI:60033"/>
        <dbReference type="ChEBI" id="CHEBI:78435"/>
        <dbReference type="EC" id="2.4.99.28"/>
    </reaction>
</comment>
<keyword evidence="18" id="KW-1133">Transmembrane helix</keyword>
<evidence type="ECO:0000256" key="15">
    <source>
        <dbReference type="ARBA" id="ARBA00022960"/>
    </source>
</evidence>
<evidence type="ECO:0000256" key="8">
    <source>
        <dbReference type="ARBA" id="ARBA00022519"/>
    </source>
</evidence>
<evidence type="ECO:0000256" key="17">
    <source>
        <dbReference type="ARBA" id="ARBA00022984"/>
    </source>
</evidence>
<evidence type="ECO:0000256" key="22">
    <source>
        <dbReference type="ARBA" id="ARBA00023316"/>
    </source>
</evidence>
<dbReference type="EC" id="2.4.99.28" evidence="24"/>
<organism evidence="29 30">
    <name type="scientific">Thermithiobacillus plumbiphilus</name>
    <dbReference type="NCBI Taxonomy" id="1729899"/>
    <lineage>
        <taxon>Bacteria</taxon>
        <taxon>Pseudomonadati</taxon>
        <taxon>Pseudomonadota</taxon>
        <taxon>Acidithiobacillia</taxon>
        <taxon>Acidithiobacillales</taxon>
        <taxon>Thermithiobacillaceae</taxon>
        <taxon>Thermithiobacillus</taxon>
    </lineage>
</organism>
<evidence type="ECO:0000256" key="7">
    <source>
        <dbReference type="ARBA" id="ARBA00022475"/>
    </source>
</evidence>
<evidence type="ECO:0000313" key="30">
    <source>
        <dbReference type="Proteomes" id="UP001446205"/>
    </source>
</evidence>
<keyword evidence="30" id="KW-1185">Reference proteome</keyword>
<evidence type="ECO:0000256" key="24">
    <source>
        <dbReference type="ARBA" id="ARBA00044770"/>
    </source>
</evidence>
<proteinExistence type="inferred from homology"/>
<dbReference type="EMBL" id="JBBPCO010000005">
    <property type="protein sequence ID" value="MEK8089465.1"/>
    <property type="molecule type" value="Genomic_DNA"/>
</dbReference>
<evidence type="ECO:0000256" key="20">
    <source>
        <dbReference type="ARBA" id="ARBA00023251"/>
    </source>
</evidence>
<evidence type="ECO:0000256" key="13">
    <source>
        <dbReference type="ARBA" id="ARBA00022692"/>
    </source>
</evidence>
<keyword evidence="21" id="KW-0511">Multifunctional enzyme</keyword>
<gene>
    <name evidence="29" type="ORF">WOB96_06755</name>
</gene>
<keyword evidence="10" id="KW-0645">Protease</keyword>
<dbReference type="InterPro" id="IPR012338">
    <property type="entry name" value="Beta-lactam/transpept-like"/>
</dbReference>
<dbReference type="Pfam" id="PF00912">
    <property type="entry name" value="Transgly"/>
    <property type="match status" value="1"/>
</dbReference>
<dbReference type="RefSeq" id="WP_341370521.1">
    <property type="nucleotide sequence ID" value="NZ_JBBPCO010000005.1"/>
</dbReference>
<evidence type="ECO:0000256" key="18">
    <source>
        <dbReference type="ARBA" id="ARBA00022989"/>
    </source>
</evidence>
<feature type="domain" description="Glycosyl transferase family 51" evidence="27">
    <location>
        <begin position="32"/>
        <end position="206"/>
    </location>
</feature>
<evidence type="ECO:0000259" key="28">
    <source>
        <dbReference type="Pfam" id="PF17092"/>
    </source>
</evidence>
<dbReference type="EC" id="3.4.16.4" evidence="5"/>
<feature type="domain" description="Penicillin-binding protein transpeptidase" evidence="26">
    <location>
        <begin position="403"/>
        <end position="656"/>
    </location>
</feature>
<evidence type="ECO:0000256" key="21">
    <source>
        <dbReference type="ARBA" id="ARBA00023268"/>
    </source>
</evidence>
<dbReference type="InterPro" id="IPR001460">
    <property type="entry name" value="PCN-bd_Tpept"/>
</dbReference>
<comment type="catalytic activity">
    <reaction evidence="23">
        <text>Preferential cleavage: (Ac)2-L-Lys-D-Ala-|-D-Ala. Also transpeptidation of peptidyl-alanyl moieties that are N-acyl substituents of D-alanine.</text>
        <dbReference type="EC" id="3.4.16.4"/>
    </reaction>
</comment>
<evidence type="ECO:0000256" key="19">
    <source>
        <dbReference type="ARBA" id="ARBA00023136"/>
    </source>
</evidence>
<dbReference type="InterPro" id="IPR023346">
    <property type="entry name" value="Lysozyme-like_dom_sf"/>
</dbReference>
<dbReference type="InterPro" id="IPR036950">
    <property type="entry name" value="PBP_transglycosylase"/>
</dbReference>
<evidence type="ECO:0000256" key="12">
    <source>
        <dbReference type="ARBA" id="ARBA00022679"/>
    </source>
</evidence>
<keyword evidence="20" id="KW-0046">Antibiotic resistance</keyword>
<keyword evidence="9" id="KW-0121">Carboxypeptidase</keyword>
<reference evidence="29 30" key="1">
    <citation type="submission" date="2024-04" db="EMBL/GenBank/DDBJ databases">
        <authorList>
            <person name="Abashina T."/>
            <person name="Shaikin A."/>
        </authorList>
    </citation>
    <scope>NUCLEOTIDE SEQUENCE [LARGE SCALE GENOMIC DNA]</scope>
    <source>
        <strain evidence="29 30">AAFK</strain>
    </source>
</reference>
<evidence type="ECO:0000256" key="2">
    <source>
        <dbReference type="ARBA" id="ARBA00004752"/>
    </source>
</evidence>
<comment type="similarity">
    <text evidence="4">In the N-terminal section; belongs to the glycosyltransferase 51 family.</text>
</comment>
<name>A0ABU9D7F5_9PROT</name>
<dbReference type="Proteomes" id="UP001446205">
    <property type="component" value="Unassembled WGS sequence"/>
</dbReference>
<keyword evidence="8" id="KW-0997">Cell inner membrane</keyword>
<keyword evidence="15" id="KW-0133">Cell shape</keyword>
<evidence type="ECO:0000256" key="1">
    <source>
        <dbReference type="ARBA" id="ARBA00004249"/>
    </source>
</evidence>
<comment type="caution">
    <text evidence="29">The sequence shown here is derived from an EMBL/GenBank/DDBJ whole genome shotgun (WGS) entry which is preliminary data.</text>
</comment>
<evidence type="ECO:0000256" key="6">
    <source>
        <dbReference type="ARBA" id="ARBA00018638"/>
    </source>
</evidence>
<evidence type="ECO:0000256" key="16">
    <source>
        <dbReference type="ARBA" id="ARBA00022968"/>
    </source>
</evidence>
<comment type="pathway">
    <text evidence="2">Cell wall biogenesis; peptidoglycan biosynthesis.</text>
</comment>
<evidence type="ECO:0000256" key="4">
    <source>
        <dbReference type="ARBA" id="ARBA00007739"/>
    </source>
</evidence>
<dbReference type="SUPFAM" id="SSF56601">
    <property type="entry name" value="beta-lactamase/transpeptidase-like"/>
    <property type="match status" value="1"/>
</dbReference>
<keyword evidence="16" id="KW-0735">Signal-anchor</keyword>
<dbReference type="InterPro" id="IPR031376">
    <property type="entry name" value="PCB_OB"/>
</dbReference>
<comment type="subcellular location">
    <subcellularLocation>
        <location evidence="1">Cell inner membrane</location>
        <topology evidence="1">Single-pass type II membrane protein</topology>
    </subcellularLocation>
</comment>
<keyword evidence="11" id="KW-0328">Glycosyltransferase</keyword>
<evidence type="ECO:0000256" key="11">
    <source>
        <dbReference type="ARBA" id="ARBA00022676"/>
    </source>
</evidence>
<dbReference type="InterPro" id="IPR050396">
    <property type="entry name" value="Glycosyltr_51/Transpeptidase"/>
</dbReference>
<dbReference type="PANTHER" id="PTHR32282">
    <property type="entry name" value="BINDING PROTEIN TRANSPEPTIDASE, PUTATIVE-RELATED"/>
    <property type="match status" value="1"/>
</dbReference>
<dbReference type="NCBIfam" id="TIGR02074">
    <property type="entry name" value="PBP_1a_fam"/>
    <property type="match status" value="1"/>
</dbReference>
<dbReference type="PANTHER" id="PTHR32282:SF27">
    <property type="entry name" value="PENICILLIN-BINDING PROTEIN 1A"/>
    <property type="match status" value="1"/>
</dbReference>
<dbReference type="SUPFAM" id="SSF53955">
    <property type="entry name" value="Lysozyme-like"/>
    <property type="match status" value="1"/>
</dbReference>